<dbReference type="AlphaFoldDB" id="A0A9D1MAE0"/>
<keyword evidence="1" id="KW-0472">Membrane</keyword>
<comment type="caution">
    <text evidence="2">The sequence shown here is derived from an EMBL/GenBank/DDBJ whole genome shotgun (WGS) entry which is preliminary data.</text>
</comment>
<dbReference type="Proteomes" id="UP000824109">
    <property type="component" value="Unassembled WGS sequence"/>
</dbReference>
<proteinExistence type="predicted"/>
<name>A0A9D1MAE0_9FIRM</name>
<feature type="transmembrane region" description="Helical" evidence="1">
    <location>
        <begin position="12"/>
        <end position="32"/>
    </location>
</feature>
<evidence type="ECO:0000256" key="1">
    <source>
        <dbReference type="SAM" id="Phobius"/>
    </source>
</evidence>
<organism evidence="2 3">
    <name type="scientific">Candidatus Ornithomonoglobus merdipullorum</name>
    <dbReference type="NCBI Taxonomy" id="2840895"/>
    <lineage>
        <taxon>Bacteria</taxon>
        <taxon>Bacillati</taxon>
        <taxon>Bacillota</taxon>
        <taxon>Clostridia</taxon>
        <taxon>Candidatus Ornithomonoglobus</taxon>
    </lineage>
</organism>
<keyword evidence="1" id="KW-0812">Transmembrane</keyword>
<dbReference type="EMBL" id="DVNB01000016">
    <property type="protein sequence ID" value="HIU56433.1"/>
    <property type="molecule type" value="Genomic_DNA"/>
</dbReference>
<sequence length="152" mass="17904">MRLKKQTVKYVIICILSSLILGMLVHITALYVSHPVAVKLWRPCVPNEETAIRLAQIACKSYWNIDIEKDAFVAIHGNHEFNDEWQIRLKNDYDFNEDLYKGHIISNDSGVFINTQDGTIKRFMIYDNEITSYYELKELYQRNNMEDIPNEK</sequence>
<reference evidence="2" key="1">
    <citation type="submission" date="2020-10" db="EMBL/GenBank/DDBJ databases">
        <authorList>
            <person name="Gilroy R."/>
        </authorList>
    </citation>
    <scope>NUCLEOTIDE SEQUENCE</scope>
    <source>
        <strain evidence="2">USAMLcec3-3695</strain>
    </source>
</reference>
<accession>A0A9D1MAE0</accession>
<reference evidence="2" key="2">
    <citation type="journal article" date="2021" name="PeerJ">
        <title>Extensive microbial diversity within the chicken gut microbiome revealed by metagenomics and culture.</title>
        <authorList>
            <person name="Gilroy R."/>
            <person name="Ravi A."/>
            <person name="Getino M."/>
            <person name="Pursley I."/>
            <person name="Horton D.L."/>
            <person name="Alikhan N.F."/>
            <person name="Baker D."/>
            <person name="Gharbi K."/>
            <person name="Hall N."/>
            <person name="Watson M."/>
            <person name="Adriaenssens E.M."/>
            <person name="Foster-Nyarko E."/>
            <person name="Jarju S."/>
            <person name="Secka A."/>
            <person name="Antonio M."/>
            <person name="Oren A."/>
            <person name="Chaudhuri R.R."/>
            <person name="La Ragione R."/>
            <person name="Hildebrand F."/>
            <person name="Pallen M.J."/>
        </authorList>
    </citation>
    <scope>NUCLEOTIDE SEQUENCE</scope>
    <source>
        <strain evidence="2">USAMLcec3-3695</strain>
    </source>
</reference>
<evidence type="ECO:0000313" key="3">
    <source>
        <dbReference type="Proteomes" id="UP000824109"/>
    </source>
</evidence>
<protein>
    <submittedName>
        <fullName evidence="2">Uncharacterized protein</fullName>
    </submittedName>
</protein>
<gene>
    <name evidence="2" type="ORF">IAA61_01305</name>
</gene>
<evidence type="ECO:0000313" key="2">
    <source>
        <dbReference type="EMBL" id="HIU56433.1"/>
    </source>
</evidence>
<keyword evidence="1" id="KW-1133">Transmembrane helix</keyword>